<evidence type="ECO:0000313" key="2">
    <source>
        <dbReference type="EMBL" id="NNB51812.1"/>
    </source>
</evidence>
<accession>A0A9Q5B3R8</accession>
<dbReference type="InterPro" id="IPR007540">
    <property type="entry name" value="Fimbrial_CS1-type"/>
</dbReference>
<protein>
    <submittedName>
        <fullName evidence="2">Adhesin</fullName>
    </submittedName>
</protein>
<dbReference type="Pfam" id="PF04449">
    <property type="entry name" value="Fimbrial_CS1"/>
    <property type="match status" value="1"/>
</dbReference>
<evidence type="ECO:0000313" key="4">
    <source>
        <dbReference type="Proteomes" id="UP000564604"/>
    </source>
</evidence>
<dbReference type="EMBL" id="CP065202">
    <property type="protein sequence ID" value="QPL30070.1"/>
    <property type="molecule type" value="Genomic_DNA"/>
</dbReference>
<evidence type="ECO:0000313" key="3">
    <source>
        <dbReference type="EMBL" id="QPL30070.1"/>
    </source>
</evidence>
<evidence type="ECO:0000313" key="5">
    <source>
        <dbReference type="Proteomes" id="UP000594467"/>
    </source>
</evidence>
<sequence>MKLLAKLTLSYALAAGLLATHYTAHAVREVHDFEVTVSIPTQEFYALPADPGFLEREHQMGWNPQHLDLVPIKAFFDVLSSGGAITARLGYEPKLSSTKFEIPLQVKLNNQLLTLTDSVIANDQQARYGLRVPLRIDAVKPAQGYEAGKYYGNVLILFETLAP</sequence>
<dbReference type="AlphaFoldDB" id="A0A9Q5B3R8"/>
<dbReference type="OrthoDB" id="6631372at2"/>
<dbReference type="RefSeq" id="WP_016780474.1">
    <property type="nucleotide sequence ID" value="NZ_CAUQAK010000026.1"/>
</dbReference>
<evidence type="ECO:0000256" key="1">
    <source>
        <dbReference type="SAM" id="SignalP"/>
    </source>
</evidence>
<proteinExistence type="predicted"/>
<dbReference type="GO" id="GO:0009289">
    <property type="term" value="C:pilus"/>
    <property type="evidence" value="ECO:0007669"/>
    <property type="project" value="InterPro"/>
</dbReference>
<feature type="signal peptide" evidence="1">
    <location>
        <begin position="1"/>
        <end position="26"/>
    </location>
</feature>
<dbReference type="GeneID" id="72389032"/>
<reference evidence="3 5" key="3">
    <citation type="submission" date="2020-11" db="EMBL/GenBank/DDBJ databases">
        <title>The Complete Genome of Pseudomonas fragi A13BB.</title>
        <authorList>
            <person name="Awolope O.K."/>
            <person name="O'Driscoll N.H."/>
            <person name="Di Salvo A."/>
            <person name="Lamb A.J."/>
        </authorList>
    </citation>
    <scope>NUCLEOTIDE SEQUENCE [LARGE SCALE GENOMIC DNA]</scope>
    <source>
        <strain evidence="3 5">A13BB</strain>
    </source>
</reference>
<keyword evidence="1" id="KW-0732">Signal</keyword>
<dbReference type="Proteomes" id="UP000594467">
    <property type="component" value="Chromosome"/>
</dbReference>
<reference evidence="2 4" key="1">
    <citation type="journal article" date="2020" name="Front. Microbiol.">
        <title>Genetic Organization of the aprX-lipA2 Operon Affects the Proteolytic Potential of Pseudomonas Species in Milk.</title>
        <authorList>
            <person name="Maier C."/>
            <person name="Huptas C."/>
            <person name="von Neubeck M."/>
            <person name="Scherer S."/>
            <person name="Wenning M."/>
            <person name="Lucking G."/>
        </authorList>
    </citation>
    <scope>NUCLEOTIDE SEQUENCE [LARGE SCALE GENOMIC DNA]</scope>
    <source>
        <strain evidence="2 4">WS 5094</strain>
    </source>
</reference>
<dbReference type="Gene3D" id="2.60.40.2040">
    <property type="entry name" value="CFA/I fimbrial subunit E, pilin domain"/>
    <property type="match status" value="1"/>
</dbReference>
<feature type="chain" id="PRO_5040100853" evidence="1">
    <location>
        <begin position="27"/>
        <end position="163"/>
    </location>
</feature>
<gene>
    <name evidence="2" type="ORF">HBN89_21495</name>
    <name evidence="3" type="ORF">I5R27_14615</name>
</gene>
<name>A0A9Q5B3R8_PSEFR</name>
<reference evidence="2" key="2">
    <citation type="submission" date="2020-03" db="EMBL/GenBank/DDBJ databases">
        <authorList>
            <person name="Maier C."/>
            <person name="Huptas C."/>
            <person name="von Neubeck M."/>
            <person name="Scherer S."/>
            <person name="Wenning M."/>
            <person name="Lucking G."/>
        </authorList>
    </citation>
    <scope>NUCLEOTIDE SEQUENCE</scope>
    <source>
        <strain evidence="2">WS 5094</strain>
    </source>
</reference>
<organism evidence="2 4">
    <name type="scientific">Pseudomonas fragi</name>
    <dbReference type="NCBI Taxonomy" id="296"/>
    <lineage>
        <taxon>Bacteria</taxon>
        <taxon>Pseudomonadati</taxon>
        <taxon>Pseudomonadota</taxon>
        <taxon>Gammaproteobacteria</taxon>
        <taxon>Pseudomonadales</taxon>
        <taxon>Pseudomonadaceae</taxon>
        <taxon>Pseudomonas</taxon>
    </lineage>
</organism>
<dbReference type="EMBL" id="JAAQYX010000038">
    <property type="protein sequence ID" value="NNB51812.1"/>
    <property type="molecule type" value="Genomic_DNA"/>
</dbReference>
<dbReference type="Proteomes" id="UP000564604">
    <property type="component" value="Unassembled WGS sequence"/>
</dbReference>